<comment type="caution">
    <text evidence="1">The sequence shown here is derived from an EMBL/GenBank/DDBJ whole genome shotgun (WGS) entry which is preliminary data.</text>
</comment>
<dbReference type="Proteomes" id="UP000589520">
    <property type="component" value="Unassembled WGS sequence"/>
</dbReference>
<dbReference type="EMBL" id="JACCCW010000002">
    <property type="protein sequence ID" value="NYF79570.1"/>
    <property type="molecule type" value="Genomic_DNA"/>
</dbReference>
<sequence length="93" mass="10539">MSLDLRLRQSPRVSMTASILILLTLLSMGVAKAVALPQTAVHPEAQARSQSVTVPSRDEIWRTLLRQPLYFERAADVRRISPGIRSPENFRWN</sequence>
<accession>A0A7Y9TH74</accession>
<name>A0A7Y9TH74_9BACT</name>
<dbReference type="AlphaFoldDB" id="A0A7Y9TH74"/>
<gene>
    <name evidence="1" type="ORF">HDF17_001890</name>
</gene>
<proteinExistence type="predicted"/>
<keyword evidence="2" id="KW-1185">Reference proteome</keyword>
<reference evidence="1 2" key="1">
    <citation type="submission" date="2020-07" db="EMBL/GenBank/DDBJ databases">
        <title>Genomic Encyclopedia of Type Strains, Phase IV (KMG-V): Genome sequencing to study the core and pangenomes of soil and plant-associated prokaryotes.</title>
        <authorList>
            <person name="Whitman W."/>
        </authorList>
    </citation>
    <scope>NUCLEOTIDE SEQUENCE [LARGE SCALE GENOMIC DNA]</scope>
    <source>
        <strain evidence="1 2">X4EP2</strain>
    </source>
</reference>
<organism evidence="1 2">
    <name type="scientific">Granulicella arctica</name>
    <dbReference type="NCBI Taxonomy" id="940613"/>
    <lineage>
        <taxon>Bacteria</taxon>
        <taxon>Pseudomonadati</taxon>
        <taxon>Acidobacteriota</taxon>
        <taxon>Terriglobia</taxon>
        <taxon>Terriglobales</taxon>
        <taxon>Acidobacteriaceae</taxon>
        <taxon>Granulicella</taxon>
    </lineage>
</organism>
<evidence type="ECO:0000313" key="1">
    <source>
        <dbReference type="EMBL" id="NYF79570.1"/>
    </source>
</evidence>
<protein>
    <submittedName>
        <fullName evidence="1">Uncharacterized protein</fullName>
    </submittedName>
</protein>
<evidence type="ECO:0000313" key="2">
    <source>
        <dbReference type="Proteomes" id="UP000589520"/>
    </source>
</evidence>